<evidence type="ECO:0000313" key="2">
    <source>
        <dbReference type="EMBL" id="KAK6641826.1"/>
    </source>
</evidence>
<evidence type="ECO:0000256" key="1">
    <source>
        <dbReference type="SAM" id="MobiDB-lite"/>
    </source>
</evidence>
<evidence type="ECO:0000313" key="3">
    <source>
        <dbReference type="Proteomes" id="UP001359485"/>
    </source>
</evidence>
<keyword evidence="3" id="KW-1185">Reference proteome</keyword>
<sequence length="82" mass="9560">MSANLQRKLRKYENWVCKHSERLNNVAYCCWADDECEAIIMRRPTFCSAFDEDDHTITTSPAPSDKVSVSPAKPRISRFHRK</sequence>
<proteinExistence type="predicted"/>
<name>A0ABR1BI39_POLSC</name>
<organism evidence="2 3">
    <name type="scientific">Polyplax serrata</name>
    <name type="common">Common mouse louse</name>
    <dbReference type="NCBI Taxonomy" id="468196"/>
    <lineage>
        <taxon>Eukaryota</taxon>
        <taxon>Metazoa</taxon>
        <taxon>Ecdysozoa</taxon>
        <taxon>Arthropoda</taxon>
        <taxon>Hexapoda</taxon>
        <taxon>Insecta</taxon>
        <taxon>Pterygota</taxon>
        <taxon>Neoptera</taxon>
        <taxon>Paraneoptera</taxon>
        <taxon>Psocodea</taxon>
        <taxon>Troctomorpha</taxon>
        <taxon>Phthiraptera</taxon>
        <taxon>Anoplura</taxon>
        <taxon>Polyplacidae</taxon>
        <taxon>Polyplax</taxon>
    </lineage>
</organism>
<accession>A0ABR1BI39</accession>
<feature type="region of interest" description="Disordered" evidence="1">
    <location>
        <begin position="58"/>
        <end position="82"/>
    </location>
</feature>
<reference evidence="2 3" key="1">
    <citation type="submission" date="2023-09" db="EMBL/GenBank/DDBJ databases">
        <title>Genomes of two closely related lineages of the louse Polyplax serrata with different host specificities.</title>
        <authorList>
            <person name="Martinu J."/>
            <person name="Tarabai H."/>
            <person name="Stefka J."/>
            <person name="Hypsa V."/>
        </authorList>
    </citation>
    <scope>NUCLEOTIDE SEQUENCE [LARGE SCALE GENOMIC DNA]</scope>
    <source>
        <strain evidence="2">98ZLc_SE</strain>
    </source>
</reference>
<protein>
    <submittedName>
        <fullName evidence="2">Uncharacterized protein</fullName>
    </submittedName>
</protein>
<gene>
    <name evidence="2" type="ORF">RUM44_013544</name>
</gene>
<comment type="caution">
    <text evidence="2">The sequence shown here is derived from an EMBL/GenBank/DDBJ whole genome shotgun (WGS) entry which is preliminary data.</text>
</comment>
<dbReference type="Proteomes" id="UP001359485">
    <property type="component" value="Unassembled WGS sequence"/>
</dbReference>
<dbReference type="EMBL" id="JAWJWF010000001">
    <property type="protein sequence ID" value="KAK6641826.1"/>
    <property type="molecule type" value="Genomic_DNA"/>
</dbReference>